<evidence type="ECO:0000313" key="2">
    <source>
        <dbReference type="EMBL" id="ETI25831.1"/>
    </source>
</evidence>
<evidence type="ECO:0000259" key="1">
    <source>
        <dbReference type="Pfam" id="PF14420"/>
    </source>
</evidence>
<accession>V9DGL9</accession>
<dbReference type="SUPFAM" id="SSF48452">
    <property type="entry name" value="TPR-like"/>
    <property type="match status" value="1"/>
</dbReference>
<dbReference type="OrthoDB" id="4159530at2759"/>
<gene>
    <name evidence="2" type="ORF">G647_02608</name>
</gene>
<dbReference type="AlphaFoldDB" id="V9DGL9"/>
<dbReference type="PANTHER" id="PTHR38788">
    <property type="entry name" value="CLR5 DOMAIN-CONTAINING PROTEIN"/>
    <property type="match status" value="1"/>
</dbReference>
<protein>
    <recommendedName>
        <fullName evidence="1">Clr5 domain-containing protein</fullName>
    </recommendedName>
</protein>
<dbReference type="VEuPathDB" id="FungiDB:G647_02608"/>
<evidence type="ECO:0000313" key="3">
    <source>
        <dbReference type="Proteomes" id="UP000030678"/>
    </source>
</evidence>
<proteinExistence type="predicted"/>
<name>V9DGL9_9EURO</name>
<dbReference type="InterPro" id="IPR011990">
    <property type="entry name" value="TPR-like_helical_dom_sf"/>
</dbReference>
<reference evidence="2 3" key="1">
    <citation type="submission" date="2013-03" db="EMBL/GenBank/DDBJ databases">
        <title>The Genome Sequence of Cladophialophora carrionii CBS 160.54.</title>
        <authorList>
            <consortium name="The Broad Institute Genomics Platform"/>
            <person name="Cuomo C."/>
            <person name="de Hoog S."/>
            <person name="Gorbushina A."/>
            <person name="Walker B."/>
            <person name="Young S.K."/>
            <person name="Zeng Q."/>
            <person name="Gargeya S."/>
            <person name="Fitzgerald M."/>
            <person name="Haas B."/>
            <person name="Abouelleil A."/>
            <person name="Allen A.W."/>
            <person name="Alvarado L."/>
            <person name="Arachchi H.M."/>
            <person name="Berlin A.M."/>
            <person name="Chapman S.B."/>
            <person name="Gainer-Dewar J."/>
            <person name="Goldberg J."/>
            <person name="Griggs A."/>
            <person name="Gujja S."/>
            <person name="Hansen M."/>
            <person name="Howarth C."/>
            <person name="Imamovic A."/>
            <person name="Ireland A."/>
            <person name="Larimer J."/>
            <person name="McCowan C."/>
            <person name="Murphy C."/>
            <person name="Pearson M."/>
            <person name="Poon T.W."/>
            <person name="Priest M."/>
            <person name="Roberts A."/>
            <person name="Saif S."/>
            <person name="Shea T."/>
            <person name="Sisk P."/>
            <person name="Sykes S."/>
            <person name="Wortman J."/>
            <person name="Nusbaum C."/>
            <person name="Birren B."/>
        </authorList>
    </citation>
    <scope>NUCLEOTIDE SEQUENCE [LARGE SCALE GENOMIC DNA]</scope>
    <source>
        <strain evidence="2 3">CBS 160.54</strain>
    </source>
</reference>
<dbReference type="Pfam" id="PF14420">
    <property type="entry name" value="Clr5"/>
    <property type="match status" value="1"/>
</dbReference>
<dbReference type="PANTHER" id="PTHR38788:SF3">
    <property type="entry name" value="CLR5 DOMAIN-CONTAINING PROTEIN"/>
    <property type="match status" value="1"/>
</dbReference>
<dbReference type="RefSeq" id="XP_008725176.1">
    <property type="nucleotide sequence ID" value="XM_008726954.1"/>
</dbReference>
<dbReference type="Gene3D" id="1.25.40.10">
    <property type="entry name" value="Tetratricopeptide repeat domain"/>
    <property type="match status" value="1"/>
</dbReference>
<dbReference type="HOGENOM" id="CLU_037334_0_0_1"/>
<dbReference type="GeneID" id="19981101"/>
<dbReference type="InterPro" id="IPR025676">
    <property type="entry name" value="Clr5_dom"/>
</dbReference>
<feature type="domain" description="Clr5" evidence="1">
    <location>
        <begin position="70"/>
        <end position="121"/>
    </location>
</feature>
<sequence>MALNNVPDTTMDDYFDITEDALVLINGLPPDIVPDLVADTYQEALFVNANENPGAHQLPPRQRRSTIADTVWETLKPIIQELYIHQGLPLTDVMARMKQQYGFDASDKMYKKRFRDWHMRKNYTQAFKQEFISKITQQDIAPDPSSLVDPNGKPLQAQRLLRKVQRKGARVSLVDHQACTILRRKRLLSARVDNICHVQLQQSCEAQHTENILRSARTYYSWYSTQNSIKVQYGISVALSQFVHDMASAVVALRTNSVRRGFALLNRCCSGLVVLLKEQPFRFLQRLIHCLAVTTGQWGSYCDVQRTLLKFMASSADVILGTTYPITTLMASLTAMRQEHMHDLVCRYADLLADTTMSLPDAEASTELLGSVAEIYLQHGQLDNASKLCGRLWDAAQPISSPPSASQFTLLFLTAKLARERKDYARAEQVLRLGIRLVVQDTGKRVCNVSGIYLCYEMAHLYADIGRFAESERFYHMVVECVTQWRRRAGPPLLLCLIGLKYVLEKQGKVEESAQLRERYDQTWAELEPWELRHDPDELPPDDEVAERDGNAIYHCYGNLTQRSGN</sequence>
<dbReference type="Proteomes" id="UP000030678">
    <property type="component" value="Unassembled WGS sequence"/>
</dbReference>
<organism evidence="2 3">
    <name type="scientific">Cladophialophora carrionii CBS 160.54</name>
    <dbReference type="NCBI Taxonomy" id="1279043"/>
    <lineage>
        <taxon>Eukaryota</taxon>
        <taxon>Fungi</taxon>
        <taxon>Dikarya</taxon>
        <taxon>Ascomycota</taxon>
        <taxon>Pezizomycotina</taxon>
        <taxon>Eurotiomycetes</taxon>
        <taxon>Chaetothyriomycetidae</taxon>
        <taxon>Chaetothyriales</taxon>
        <taxon>Herpotrichiellaceae</taxon>
        <taxon>Cladophialophora</taxon>
    </lineage>
</organism>
<dbReference type="EMBL" id="KB822703">
    <property type="protein sequence ID" value="ETI25831.1"/>
    <property type="molecule type" value="Genomic_DNA"/>
</dbReference>